<dbReference type="Proteomes" id="UP000002899">
    <property type="component" value="Chromosome I"/>
</dbReference>
<name>A0A1N6LWK9_BABMR</name>
<dbReference type="GeneID" id="24423306"/>
<evidence type="ECO:0000313" key="1">
    <source>
        <dbReference type="EMBL" id="SIO73255.1"/>
    </source>
</evidence>
<dbReference type="VEuPathDB" id="PiroplasmaDB:BMR1_01G01122"/>
<sequence length="288" mass="32218">MSADFGSRHSSITTRSNDFYDFVEEYNNKQIDFNNNSKFNLSELSLSKLLNISYNWCCAYVNKVDDDLVAKPQTSPLALALVWVAAMENNEVGMADRKSFFECILNKKIELKTPLTFSQQNVLKTWLTSLNIEHVTTVQCIETSSKETIESYLESIENRSSNSNTFVVNCGVPIMAIGMGQFGLECFLPEKKGSLGPGIHFFKNASEISKTLIDNGMKAKLWILKFPGRSINGIFSSLSIASEISHYSNFKENAAAFDPKRNAKLAYLALKRARRNAGQSVLFPPTKS</sequence>
<keyword evidence="2" id="KW-1185">Reference proteome</keyword>
<dbReference type="AlphaFoldDB" id="A0A1N6LWK9"/>
<evidence type="ECO:0000313" key="2">
    <source>
        <dbReference type="Proteomes" id="UP000002899"/>
    </source>
</evidence>
<reference evidence="1 2" key="2">
    <citation type="journal article" date="2013" name="PLoS ONE">
        <title>Whole genome mapping and re-organization of the nuclear and mitochondrial genomes of Babesia microti isolates.</title>
        <authorList>
            <person name="Cornillot E."/>
            <person name="Dassouli A."/>
            <person name="Garg A."/>
            <person name="Pachikara N."/>
            <person name="Randazzo S."/>
            <person name="Depoix D."/>
            <person name="Carcy B."/>
            <person name="Delbecq S."/>
            <person name="Frutos R."/>
            <person name="Silva J.C."/>
            <person name="Sutton R."/>
            <person name="Krause P.J."/>
            <person name="Mamoun C.B."/>
        </authorList>
    </citation>
    <scope>NUCLEOTIDE SEQUENCE [LARGE SCALE GENOMIC DNA]</scope>
    <source>
        <strain evidence="1 2">RI</strain>
    </source>
</reference>
<reference evidence="1 2" key="1">
    <citation type="journal article" date="2012" name="Nucleic Acids Res.">
        <title>Sequencing of the smallest Apicomplexan genome from the human pathogen Babesia microti.</title>
        <authorList>
            <person name="Cornillot E."/>
            <person name="Hadj-Kaddour K."/>
            <person name="Dassouli A."/>
            <person name="Noel B."/>
            <person name="Ranwez V."/>
            <person name="Vacherie B."/>
            <person name="Augagneur Y."/>
            <person name="Bres V."/>
            <person name="Duclos A."/>
            <person name="Randazzo S."/>
            <person name="Carcy B."/>
            <person name="Debierre-Grockiego F."/>
            <person name="Delbecq S."/>
            <person name="Moubri-Menage K."/>
            <person name="Shams-Eldin H."/>
            <person name="Usmani-Brown S."/>
            <person name="Bringaud F."/>
            <person name="Wincker P."/>
            <person name="Vivares C.P."/>
            <person name="Schwarz R.T."/>
            <person name="Schetters T.P."/>
            <person name="Krause P.J."/>
            <person name="Gorenflot A."/>
            <person name="Berry V."/>
            <person name="Barbe V."/>
            <person name="Ben Mamoun C."/>
        </authorList>
    </citation>
    <scope>NUCLEOTIDE SEQUENCE [LARGE SCALE GENOMIC DNA]</scope>
    <source>
        <strain evidence="1 2">RI</strain>
    </source>
</reference>
<dbReference type="EMBL" id="FO082871">
    <property type="protein sequence ID" value="SIO73255.1"/>
    <property type="molecule type" value="Genomic_DNA"/>
</dbReference>
<dbReference type="KEGG" id="bmic:BMR1_01G01122"/>
<reference evidence="1 2" key="3">
    <citation type="journal article" date="2016" name="Sci. Rep.">
        <title>Genome-wide diversity and gene expression profiling of Babesia microti isolates identify polymorphic genes that mediate host-pathogen interactions.</title>
        <authorList>
            <person name="Silva J.C."/>
            <person name="Cornillot E."/>
            <person name="McCracken C."/>
            <person name="Usmani-Brown S."/>
            <person name="Dwivedi A."/>
            <person name="Ifeonu O.O."/>
            <person name="Crabtree J."/>
            <person name="Gotia H.T."/>
            <person name="Virji A.Z."/>
            <person name="Reynes C."/>
            <person name="Colinge J."/>
            <person name="Kumar V."/>
            <person name="Lawres L."/>
            <person name="Pazzi J.E."/>
            <person name="Pablo J.V."/>
            <person name="Hung C."/>
            <person name="Brancato J."/>
            <person name="Kumari P."/>
            <person name="Orvis J."/>
            <person name="Tretina K."/>
            <person name="Chibucos M."/>
            <person name="Ott S."/>
            <person name="Sadzewicz L."/>
            <person name="Sengamalay N."/>
            <person name="Shetty A.C."/>
            <person name="Su Q."/>
            <person name="Tallon L."/>
            <person name="Fraser C.M."/>
            <person name="Frutos R."/>
            <person name="Molina D.M."/>
            <person name="Krause P.J."/>
            <person name="Ben Mamoun C."/>
        </authorList>
    </citation>
    <scope>NUCLEOTIDE SEQUENCE [LARGE SCALE GENOMIC DNA]</scope>
    <source>
        <strain evidence="1 2">RI</strain>
    </source>
</reference>
<proteinExistence type="predicted"/>
<organism evidence="1 2">
    <name type="scientific">Babesia microti (strain RI)</name>
    <dbReference type="NCBI Taxonomy" id="1133968"/>
    <lineage>
        <taxon>Eukaryota</taxon>
        <taxon>Sar</taxon>
        <taxon>Alveolata</taxon>
        <taxon>Apicomplexa</taxon>
        <taxon>Aconoidasida</taxon>
        <taxon>Piroplasmida</taxon>
        <taxon>Babesiidae</taxon>
        <taxon>Babesia</taxon>
    </lineage>
</organism>
<dbReference type="RefSeq" id="XP_021337361.1">
    <property type="nucleotide sequence ID" value="XM_021482119.1"/>
</dbReference>
<protein>
    <submittedName>
        <fullName evidence="1">Uncharacterized protein</fullName>
    </submittedName>
</protein>
<gene>
    <name evidence="1" type="ORF">BMR1_01G01122</name>
</gene>
<accession>A0A1N6LWK9</accession>